<dbReference type="RefSeq" id="WP_130963602.1">
    <property type="nucleotide sequence ID" value="NZ_SIRT01000003.1"/>
</dbReference>
<evidence type="ECO:0000256" key="1">
    <source>
        <dbReference type="ARBA" id="ARBA00010457"/>
    </source>
</evidence>
<dbReference type="Pfam" id="PF00080">
    <property type="entry name" value="Sod_Cu"/>
    <property type="match status" value="1"/>
</dbReference>
<dbReference type="Proteomes" id="UP000291142">
    <property type="component" value="Unassembled WGS sequence"/>
</dbReference>
<reference evidence="3 4" key="1">
    <citation type="submission" date="2019-02" db="EMBL/GenBank/DDBJ databases">
        <title>Hyunsoonleella sp., isolated from marine sediment.</title>
        <authorList>
            <person name="Liu B.-T."/>
        </authorList>
    </citation>
    <scope>NUCLEOTIDE SEQUENCE [LARGE SCALE GENOMIC DNA]</scope>
    <source>
        <strain evidence="3 4">T58</strain>
    </source>
</reference>
<evidence type="ECO:0000259" key="2">
    <source>
        <dbReference type="Pfam" id="PF00080"/>
    </source>
</evidence>
<comment type="similarity">
    <text evidence="1">Belongs to the Cu-Zn superoxide dismutase family.</text>
</comment>
<dbReference type="GO" id="GO:0006801">
    <property type="term" value="P:superoxide metabolic process"/>
    <property type="evidence" value="ECO:0007669"/>
    <property type="project" value="InterPro"/>
</dbReference>
<evidence type="ECO:0000313" key="3">
    <source>
        <dbReference type="EMBL" id="TBN04837.1"/>
    </source>
</evidence>
<accession>A0A4Q9FF65</accession>
<protein>
    <submittedName>
        <fullName evidence="3">Superoxide dismutase family protein</fullName>
    </submittedName>
</protein>
<dbReference type="AlphaFoldDB" id="A0A4Q9FF65"/>
<dbReference type="EMBL" id="SIRT01000003">
    <property type="protein sequence ID" value="TBN04837.1"/>
    <property type="molecule type" value="Genomic_DNA"/>
</dbReference>
<dbReference type="Gene3D" id="2.60.40.200">
    <property type="entry name" value="Superoxide dismutase, copper/zinc binding domain"/>
    <property type="match status" value="1"/>
</dbReference>
<dbReference type="InterPro" id="IPR036423">
    <property type="entry name" value="SOD-like_Cu/Zn_dom_sf"/>
</dbReference>
<dbReference type="SUPFAM" id="SSF49329">
    <property type="entry name" value="Cu,Zn superoxide dismutase-like"/>
    <property type="match status" value="1"/>
</dbReference>
<dbReference type="PANTHER" id="PTHR10003">
    <property type="entry name" value="SUPEROXIDE DISMUTASE CU-ZN -RELATED"/>
    <property type="match status" value="1"/>
</dbReference>
<comment type="caution">
    <text evidence="3">The sequence shown here is derived from an EMBL/GenBank/DDBJ whole genome shotgun (WGS) entry which is preliminary data.</text>
</comment>
<feature type="domain" description="Superoxide dismutase copper/zinc binding" evidence="2">
    <location>
        <begin position="55"/>
        <end position="186"/>
    </location>
</feature>
<dbReference type="InterPro" id="IPR024134">
    <property type="entry name" value="SOD_Cu/Zn_/chaperone"/>
</dbReference>
<dbReference type="PROSITE" id="PS51257">
    <property type="entry name" value="PROKAR_LIPOPROTEIN"/>
    <property type="match status" value="1"/>
</dbReference>
<evidence type="ECO:0000313" key="4">
    <source>
        <dbReference type="Proteomes" id="UP000291142"/>
    </source>
</evidence>
<sequence length="188" mass="19622">MKKITILLLAVTISFTACKKKKEEVKVEEETVTTEVTKAKKVKITLNAKSDSNTSGNVVFKEEDGSVTMTAIISGLTAGEHAIHIHQTADCTSADGKSAGGHWNPTGKPHGKWGDVTGYHKGDIGNFTADENGNGTISMTTDEWCIGCGDSTKDILGKAVIVHAGADDFTSQPSGAAGARVSCAGIIE</sequence>
<dbReference type="OrthoDB" id="9792957at2"/>
<dbReference type="GO" id="GO:0005507">
    <property type="term" value="F:copper ion binding"/>
    <property type="evidence" value="ECO:0007669"/>
    <property type="project" value="InterPro"/>
</dbReference>
<organism evidence="3 4">
    <name type="scientific">Hyunsoonleella flava</name>
    <dbReference type="NCBI Taxonomy" id="2527939"/>
    <lineage>
        <taxon>Bacteria</taxon>
        <taxon>Pseudomonadati</taxon>
        <taxon>Bacteroidota</taxon>
        <taxon>Flavobacteriia</taxon>
        <taxon>Flavobacteriales</taxon>
        <taxon>Flavobacteriaceae</taxon>
    </lineage>
</organism>
<dbReference type="InterPro" id="IPR001424">
    <property type="entry name" value="SOD_Cu_Zn_dom"/>
</dbReference>
<proteinExistence type="inferred from homology"/>
<gene>
    <name evidence="3" type="ORF">EYD45_06135</name>
</gene>
<keyword evidence="4" id="KW-1185">Reference proteome</keyword>
<dbReference type="CDD" id="cd00305">
    <property type="entry name" value="Cu-Zn_Superoxide_Dismutase"/>
    <property type="match status" value="1"/>
</dbReference>
<name>A0A4Q9FF65_9FLAO</name>